<gene>
    <name evidence="1" type="ORF">GGX14DRAFT_329722</name>
</gene>
<organism evidence="1 2">
    <name type="scientific">Mycena pura</name>
    <dbReference type="NCBI Taxonomy" id="153505"/>
    <lineage>
        <taxon>Eukaryota</taxon>
        <taxon>Fungi</taxon>
        <taxon>Dikarya</taxon>
        <taxon>Basidiomycota</taxon>
        <taxon>Agaricomycotina</taxon>
        <taxon>Agaricomycetes</taxon>
        <taxon>Agaricomycetidae</taxon>
        <taxon>Agaricales</taxon>
        <taxon>Marasmiineae</taxon>
        <taxon>Mycenaceae</taxon>
        <taxon>Mycena</taxon>
    </lineage>
</organism>
<reference evidence="1" key="1">
    <citation type="submission" date="2023-03" db="EMBL/GenBank/DDBJ databases">
        <title>Massive genome expansion in bonnet fungi (Mycena s.s.) driven by repeated elements and novel gene families across ecological guilds.</title>
        <authorList>
            <consortium name="Lawrence Berkeley National Laboratory"/>
            <person name="Harder C.B."/>
            <person name="Miyauchi S."/>
            <person name="Viragh M."/>
            <person name="Kuo A."/>
            <person name="Thoen E."/>
            <person name="Andreopoulos B."/>
            <person name="Lu D."/>
            <person name="Skrede I."/>
            <person name="Drula E."/>
            <person name="Henrissat B."/>
            <person name="Morin E."/>
            <person name="Kohler A."/>
            <person name="Barry K."/>
            <person name="LaButti K."/>
            <person name="Morin E."/>
            <person name="Salamov A."/>
            <person name="Lipzen A."/>
            <person name="Mereny Z."/>
            <person name="Hegedus B."/>
            <person name="Baldrian P."/>
            <person name="Stursova M."/>
            <person name="Weitz H."/>
            <person name="Taylor A."/>
            <person name="Grigoriev I.V."/>
            <person name="Nagy L.G."/>
            <person name="Martin F."/>
            <person name="Kauserud H."/>
        </authorList>
    </citation>
    <scope>NUCLEOTIDE SEQUENCE</scope>
    <source>
        <strain evidence="1">9144</strain>
    </source>
</reference>
<dbReference type="Proteomes" id="UP001219525">
    <property type="component" value="Unassembled WGS sequence"/>
</dbReference>
<feature type="non-terminal residue" evidence="1">
    <location>
        <position position="1"/>
    </location>
</feature>
<name>A0AAD7E477_9AGAR</name>
<evidence type="ECO:0000313" key="1">
    <source>
        <dbReference type="EMBL" id="KAJ7227444.1"/>
    </source>
</evidence>
<evidence type="ECO:0000313" key="2">
    <source>
        <dbReference type="Proteomes" id="UP001219525"/>
    </source>
</evidence>
<protein>
    <submittedName>
        <fullName evidence="1">Uncharacterized protein</fullName>
    </submittedName>
</protein>
<keyword evidence="2" id="KW-1185">Reference proteome</keyword>
<accession>A0AAD7E477</accession>
<dbReference type="AlphaFoldDB" id="A0AAD7E477"/>
<comment type="caution">
    <text evidence="1">The sequence shown here is derived from an EMBL/GenBank/DDBJ whole genome shotgun (WGS) entry which is preliminary data.</text>
</comment>
<dbReference type="EMBL" id="JARJCW010000003">
    <property type="protein sequence ID" value="KAJ7227444.1"/>
    <property type="molecule type" value="Genomic_DNA"/>
</dbReference>
<feature type="non-terminal residue" evidence="1">
    <location>
        <position position="203"/>
    </location>
</feature>
<proteinExistence type="predicted"/>
<sequence>SELYCDQLLYQNRGFPLYVPEPQRNLPAEYKAKGVTIGDVGRVTPEGAFDFLFNVYCSAHHPINANGVPDDFSPLPSYLESNVFCLDYDPGDFVASSTVEECERESDDTSAVAYVSEFPGTEFRFKSRGPQGAVLALPQGSHLTKLEHLETLRRYAAKHAESWYRHVNAPEGRGRQLVNGFLYLITGCEQAESWGMACYQNVE</sequence>